<evidence type="ECO:0000259" key="2">
    <source>
        <dbReference type="Pfam" id="PF13966"/>
    </source>
</evidence>
<dbReference type="InterPro" id="IPR012337">
    <property type="entry name" value="RNaseH-like_sf"/>
</dbReference>
<dbReference type="Gene3D" id="3.30.420.10">
    <property type="entry name" value="Ribonuclease H-like superfamily/Ribonuclease H"/>
    <property type="match status" value="1"/>
</dbReference>
<sequence length="624" mass="70906">MEAEHNANSRINLHKSSAVFSRNTPRDTRKNLVTVLGIRLENKHELYLGLPALAFRSKKALFAALKDRIWKRVQGWQEKSLSQAGKTVLIQAVVQAIPSYAMSCFKLPKSLLQEFQALAANFFWHDGDRRRIHWLAWDQMCSSKLEGGLGFRNLEAFNLALLAKQLWRLLTQLESLVYQVLKAKYFPHSHLFDATLGSRPSYTWRSIFTAMNLFRSGCRWRIGTGHSASQVSELIDADLRVWNESFVNSLFWPEDRDLILQIPLRLVGSTDLLVWHYSRNGLFSVRSAYHLALAWARPASSSGIRWSRQLWSKIWQAHMPNKAKVFIWRAIRNILPTASNLQKCMPQEVFCCPLCEEAMETPLHTSLCCSFARQVWALSNFQWSSINSAVLTMEDWVHALSCKLPPSDFSLVIMICWTIWWTRNLKLAHKHFLYPLQVIEFAATYLTAFQSRKFRNEKIEMQPQPLWVCPPTDCIKINFDGGLLDGGRALGIGIIARNTEGSCVAWQSFCWNRGGSAEMAEALAAREAIRLALRFRWPRVILEGDNKVLINKLASNQSDLSITSPIVADVLHLSSFFISVSFSFVGRLGNSATDLLAGTALNQEGDASLLPPGLEHVLHEDIAY</sequence>
<dbReference type="AlphaFoldDB" id="A0AAE1WM47"/>
<dbReference type="PANTHER" id="PTHR33116:SF86">
    <property type="entry name" value="REVERSE TRANSCRIPTASE DOMAIN-CONTAINING PROTEIN"/>
    <property type="match status" value="1"/>
</dbReference>
<dbReference type="Pfam" id="PF13966">
    <property type="entry name" value="zf-RVT"/>
    <property type="match status" value="1"/>
</dbReference>
<accession>A0AAE1WM47</accession>
<protein>
    <submittedName>
        <fullName evidence="3">Mitochondrial protein</fullName>
    </submittedName>
</protein>
<evidence type="ECO:0000313" key="4">
    <source>
        <dbReference type="Proteomes" id="UP001289374"/>
    </source>
</evidence>
<evidence type="ECO:0000259" key="1">
    <source>
        <dbReference type="Pfam" id="PF13456"/>
    </source>
</evidence>
<name>A0AAE1WM47_9LAMI</name>
<dbReference type="InterPro" id="IPR036397">
    <property type="entry name" value="RNaseH_sf"/>
</dbReference>
<dbReference type="GO" id="GO:0003676">
    <property type="term" value="F:nucleic acid binding"/>
    <property type="evidence" value="ECO:0007669"/>
    <property type="project" value="InterPro"/>
</dbReference>
<keyword evidence="4" id="KW-1185">Reference proteome</keyword>
<dbReference type="GO" id="GO:0004523">
    <property type="term" value="F:RNA-DNA hybrid ribonuclease activity"/>
    <property type="evidence" value="ECO:0007669"/>
    <property type="project" value="InterPro"/>
</dbReference>
<feature type="domain" description="Reverse transcriptase zinc-binding" evidence="2">
    <location>
        <begin position="283"/>
        <end position="376"/>
    </location>
</feature>
<dbReference type="EMBL" id="JACGWL010000009">
    <property type="protein sequence ID" value="KAK4395623.1"/>
    <property type="molecule type" value="Genomic_DNA"/>
</dbReference>
<feature type="domain" description="RNase H type-1" evidence="1">
    <location>
        <begin position="478"/>
        <end position="598"/>
    </location>
</feature>
<gene>
    <name evidence="3" type="ORF">Sango_1716600</name>
</gene>
<dbReference type="SUPFAM" id="SSF53098">
    <property type="entry name" value="Ribonuclease H-like"/>
    <property type="match status" value="1"/>
</dbReference>
<reference evidence="3" key="1">
    <citation type="submission" date="2020-06" db="EMBL/GenBank/DDBJ databases">
        <authorList>
            <person name="Li T."/>
            <person name="Hu X."/>
            <person name="Zhang T."/>
            <person name="Song X."/>
            <person name="Zhang H."/>
            <person name="Dai N."/>
            <person name="Sheng W."/>
            <person name="Hou X."/>
            <person name="Wei L."/>
        </authorList>
    </citation>
    <scope>NUCLEOTIDE SEQUENCE</scope>
    <source>
        <strain evidence="3">K16</strain>
        <tissue evidence="3">Leaf</tissue>
    </source>
</reference>
<reference evidence="3" key="2">
    <citation type="journal article" date="2024" name="Plant">
        <title>Genomic evolution and insights into agronomic trait innovations of Sesamum species.</title>
        <authorList>
            <person name="Miao H."/>
            <person name="Wang L."/>
            <person name="Qu L."/>
            <person name="Liu H."/>
            <person name="Sun Y."/>
            <person name="Le M."/>
            <person name="Wang Q."/>
            <person name="Wei S."/>
            <person name="Zheng Y."/>
            <person name="Lin W."/>
            <person name="Duan Y."/>
            <person name="Cao H."/>
            <person name="Xiong S."/>
            <person name="Wang X."/>
            <person name="Wei L."/>
            <person name="Li C."/>
            <person name="Ma Q."/>
            <person name="Ju M."/>
            <person name="Zhao R."/>
            <person name="Li G."/>
            <person name="Mu C."/>
            <person name="Tian Q."/>
            <person name="Mei H."/>
            <person name="Zhang T."/>
            <person name="Gao T."/>
            <person name="Zhang H."/>
        </authorList>
    </citation>
    <scope>NUCLEOTIDE SEQUENCE</scope>
    <source>
        <strain evidence="3">K16</strain>
    </source>
</reference>
<evidence type="ECO:0000313" key="3">
    <source>
        <dbReference type="EMBL" id="KAK4395623.1"/>
    </source>
</evidence>
<dbReference type="Pfam" id="PF13456">
    <property type="entry name" value="RVT_3"/>
    <property type="match status" value="1"/>
</dbReference>
<dbReference type="InterPro" id="IPR002156">
    <property type="entry name" value="RNaseH_domain"/>
</dbReference>
<proteinExistence type="predicted"/>
<dbReference type="Proteomes" id="UP001289374">
    <property type="component" value="Unassembled WGS sequence"/>
</dbReference>
<organism evidence="3 4">
    <name type="scientific">Sesamum angolense</name>
    <dbReference type="NCBI Taxonomy" id="2727404"/>
    <lineage>
        <taxon>Eukaryota</taxon>
        <taxon>Viridiplantae</taxon>
        <taxon>Streptophyta</taxon>
        <taxon>Embryophyta</taxon>
        <taxon>Tracheophyta</taxon>
        <taxon>Spermatophyta</taxon>
        <taxon>Magnoliopsida</taxon>
        <taxon>eudicotyledons</taxon>
        <taxon>Gunneridae</taxon>
        <taxon>Pentapetalae</taxon>
        <taxon>asterids</taxon>
        <taxon>lamiids</taxon>
        <taxon>Lamiales</taxon>
        <taxon>Pedaliaceae</taxon>
        <taxon>Sesamum</taxon>
    </lineage>
</organism>
<dbReference type="InterPro" id="IPR026960">
    <property type="entry name" value="RVT-Znf"/>
</dbReference>
<comment type="caution">
    <text evidence="3">The sequence shown here is derived from an EMBL/GenBank/DDBJ whole genome shotgun (WGS) entry which is preliminary data.</text>
</comment>
<dbReference type="CDD" id="cd06222">
    <property type="entry name" value="RNase_H_like"/>
    <property type="match status" value="1"/>
</dbReference>
<dbReference type="InterPro" id="IPR044730">
    <property type="entry name" value="RNase_H-like_dom_plant"/>
</dbReference>
<dbReference type="PANTHER" id="PTHR33116">
    <property type="entry name" value="REVERSE TRANSCRIPTASE ZINC-BINDING DOMAIN-CONTAINING PROTEIN-RELATED-RELATED"/>
    <property type="match status" value="1"/>
</dbReference>